<proteinExistence type="predicted"/>
<sequence length="73" mass="8187">MVPVTLCIVMRCRTVRVPVMGAGLQHRSDDCRVVIREDDEQEKNGWQIFAKAGFAAALFHPLCLPGFGLVIFR</sequence>
<comment type="caution">
    <text evidence="1">The sequence shown here is derived from an EMBL/GenBank/DDBJ whole genome shotgun (WGS) entry which is preliminary data.</text>
</comment>
<protein>
    <submittedName>
        <fullName evidence="1">Uncharacterized protein</fullName>
    </submittedName>
</protein>
<dbReference type="AlphaFoldDB" id="A0A0N1FAU0"/>
<reference evidence="1 2" key="1">
    <citation type="submission" date="2015-07" db="EMBL/GenBank/DDBJ databases">
        <title>Draft Genome Sequence of Komagataeibacter intermedius Strain AF2, Isolated from Kombucha Tea.</title>
        <authorList>
            <person name="Santos R.A."/>
            <person name="Berretta A.A."/>
            <person name="Barud H.S."/>
            <person name="Ribeiro S.J."/>
            <person name="Gonzalez-Garcia L.N."/>
            <person name="Zucchi T.D."/>
            <person name="Goldman G.H."/>
            <person name="Riano-Pachon D.M."/>
        </authorList>
    </citation>
    <scope>NUCLEOTIDE SEQUENCE [LARGE SCALE GENOMIC DNA]</scope>
    <source>
        <strain evidence="1 2">AF2</strain>
    </source>
</reference>
<organism evidence="1 2">
    <name type="scientific">Komagataeibacter intermedius AF2</name>
    <dbReference type="NCBI Taxonomy" id="1458464"/>
    <lineage>
        <taxon>Bacteria</taxon>
        <taxon>Pseudomonadati</taxon>
        <taxon>Pseudomonadota</taxon>
        <taxon>Alphaproteobacteria</taxon>
        <taxon>Acetobacterales</taxon>
        <taxon>Acetobacteraceae</taxon>
        <taxon>Komagataeibacter</taxon>
    </lineage>
</organism>
<dbReference type="Proteomes" id="UP000031553">
    <property type="component" value="Unassembled WGS sequence"/>
</dbReference>
<dbReference type="EMBL" id="JUFX02000046">
    <property type="protein sequence ID" value="KPH88272.1"/>
    <property type="molecule type" value="Genomic_DNA"/>
</dbReference>
<evidence type="ECO:0000313" key="1">
    <source>
        <dbReference type="EMBL" id="KPH88272.1"/>
    </source>
</evidence>
<accession>A0A0N1FAU0</accession>
<name>A0A0N1FAU0_9PROT</name>
<evidence type="ECO:0000313" key="2">
    <source>
        <dbReference type="Proteomes" id="UP000031553"/>
    </source>
</evidence>
<gene>
    <name evidence="1" type="ORF">GLUCOINTEAF2_0201687</name>
</gene>